<reference evidence="2" key="1">
    <citation type="submission" date="2020-12" db="EMBL/GenBank/DDBJ databases">
        <title>M. sibirica DSM 26468T genome.</title>
        <authorList>
            <person name="Thieme N."/>
            <person name="Rettenmaier R."/>
            <person name="Zverlov V."/>
            <person name="Liebl W."/>
        </authorList>
    </citation>
    <scope>NUCLEOTIDE SEQUENCE</scope>
    <source>
        <strain evidence="2">DSM 26468</strain>
    </source>
</reference>
<feature type="transmembrane region" description="Helical" evidence="1">
    <location>
        <begin position="209"/>
        <end position="228"/>
    </location>
</feature>
<feature type="transmembrane region" description="Helical" evidence="1">
    <location>
        <begin position="157"/>
        <end position="176"/>
    </location>
</feature>
<dbReference type="PANTHER" id="PTHR43229:SF2">
    <property type="entry name" value="NODULATION PROTEIN J"/>
    <property type="match status" value="1"/>
</dbReference>
<evidence type="ECO:0000313" key="3">
    <source>
        <dbReference type="Proteomes" id="UP000623269"/>
    </source>
</evidence>
<dbReference type="RefSeq" id="WP_197662075.1">
    <property type="nucleotide sequence ID" value="NZ_JAEAGR010000014.1"/>
</dbReference>
<organism evidence="2 3">
    <name type="scientific">Mobilitalea sibirica</name>
    <dbReference type="NCBI Taxonomy" id="1462919"/>
    <lineage>
        <taxon>Bacteria</taxon>
        <taxon>Bacillati</taxon>
        <taxon>Bacillota</taxon>
        <taxon>Clostridia</taxon>
        <taxon>Lachnospirales</taxon>
        <taxon>Lachnospiraceae</taxon>
        <taxon>Mobilitalea</taxon>
    </lineage>
</organism>
<keyword evidence="3" id="KW-1185">Reference proteome</keyword>
<protein>
    <submittedName>
        <fullName evidence="2">ABC transporter permease</fullName>
    </submittedName>
</protein>
<evidence type="ECO:0000313" key="2">
    <source>
        <dbReference type="EMBL" id="MBH1941832.1"/>
    </source>
</evidence>
<keyword evidence="1" id="KW-0472">Membrane</keyword>
<feature type="transmembrane region" description="Helical" evidence="1">
    <location>
        <begin position="45"/>
        <end position="69"/>
    </location>
</feature>
<accession>A0A8J7KXI8</accession>
<dbReference type="EMBL" id="JAEAGR010000014">
    <property type="protein sequence ID" value="MBH1941832.1"/>
    <property type="molecule type" value="Genomic_DNA"/>
</dbReference>
<feature type="transmembrane region" description="Helical" evidence="1">
    <location>
        <begin position="90"/>
        <end position="116"/>
    </location>
</feature>
<feature type="transmembrane region" description="Helical" evidence="1">
    <location>
        <begin position="122"/>
        <end position="145"/>
    </location>
</feature>
<dbReference type="PANTHER" id="PTHR43229">
    <property type="entry name" value="NODULATION PROTEIN J"/>
    <property type="match status" value="1"/>
</dbReference>
<keyword evidence="1" id="KW-1133">Transmembrane helix</keyword>
<feature type="transmembrane region" description="Helical" evidence="1">
    <location>
        <begin position="20"/>
        <end position="39"/>
    </location>
</feature>
<dbReference type="GO" id="GO:0016020">
    <property type="term" value="C:membrane"/>
    <property type="evidence" value="ECO:0007669"/>
    <property type="project" value="UniProtKB-SubCell"/>
</dbReference>
<name>A0A8J7KXI8_9FIRM</name>
<proteinExistence type="predicted"/>
<dbReference type="Proteomes" id="UP000623269">
    <property type="component" value="Unassembled WGS sequence"/>
</dbReference>
<sequence length="239" mass="26721">MRNLKKLVLGELHRLINYKILPISLVTAIIWIIIFLFLSEEEARNIAPLLIFVDVSMMSIILIGASHHFEKQEGTIKSMMMMPVSMGDILLAKVLSSMVLGLESAIVTSAALYFIHGVTFNYMVLLIFIIIAGVAHAAIAFILALNSKDFTSSLGLLMAYILPFQLPSMLFTFGIIEKEYEWLLMFSPSHAASSLITFAVSSDYDALKVLIGCLYLVFLSIVLFRYFVYSKFKSNAVRG</sequence>
<evidence type="ECO:0000256" key="1">
    <source>
        <dbReference type="SAM" id="Phobius"/>
    </source>
</evidence>
<dbReference type="GO" id="GO:0140359">
    <property type="term" value="F:ABC-type transporter activity"/>
    <property type="evidence" value="ECO:0007669"/>
    <property type="project" value="InterPro"/>
</dbReference>
<comment type="caution">
    <text evidence="2">The sequence shown here is derived from an EMBL/GenBank/DDBJ whole genome shotgun (WGS) entry which is preliminary data.</text>
</comment>
<gene>
    <name evidence="2" type="ORF">I5677_13090</name>
</gene>
<keyword evidence="1" id="KW-0812">Transmembrane</keyword>
<dbReference type="AlphaFoldDB" id="A0A8J7KXI8"/>
<dbReference type="InterPro" id="IPR051784">
    <property type="entry name" value="Nod_factor_ABC_transporter"/>
</dbReference>